<dbReference type="AlphaFoldDB" id="A0A6H5G8V2"/>
<organism evidence="1 2">
    <name type="scientific">Nesidiocoris tenuis</name>
    <dbReference type="NCBI Taxonomy" id="355587"/>
    <lineage>
        <taxon>Eukaryota</taxon>
        <taxon>Metazoa</taxon>
        <taxon>Ecdysozoa</taxon>
        <taxon>Arthropoda</taxon>
        <taxon>Hexapoda</taxon>
        <taxon>Insecta</taxon>
        <taxon>Pterygota</taxon>
        <taxon>Neoptera</taxon>
        <taxon>Paraneoptera</taxon>
        <taxon>Hemiptera</taxon>
        <taxon>Heteroptera</taxon>
        <taxon>Panheteroptera</taxon>
        <taxon>Cimicomorpha</taxon>
        <taxon>Miridae</taxon>
        <taxon>Dicyphina</taxon>
        <taxon>Nesidiocoris</taxon>
    </lineage>
</organism>
<evidence type="ECO:0000313" key="1">
    <source>
        <dbReference type="EMBL" id="CAA9998649.1"/>
    </source>
</evidence>
<dbReference type="EMBL" id="CADCXU010007295">
    <property type="protein sequence ID" value="CAA9998649.1"/>
    <property type="molecule type" value="Genomic_DNA"/>
</dbReference>
<accession>A0A6H5G8V2</accession>
<gene>
    <name evidence="1" type="ORF">NTEN_LOCUS4932</name>
</gene>
<evidence type="ECO:0000313" key="2">
    <source>
        <dbReference type="Proteomes" id="UP000479000"/>
    </source>
</evidence>
<proteinExistence type="predicted"/>
<reference evidence="1 2" key="1">
    <citation type="submission" date="2020-02" db="EMBL/GenBank/DDBJ databases">
        <authorList>
            <person name="Ferguson B K."/>
        </authorList>
    </citation>
    <scope>NUCLEOTIDE SEQUENCE [LARGE SCALE GENOMIC DNA]</scope>
</reference>
<protein>
    <submittedName>
        <fullName evidence="1">Uncharacterized protein</fullName>
    </submittedName>
</protein>
<sequence length="180" mass="20672">MTVETKNALTSFNSSSCPLTLRPLPRVKRAGSRMRGGNRDRCPIKKRKNLNFKIPNENLKLFSYRLEDEYTYCDFNWSEPYKASVCVVLQSEKLEMSPFEKESEQRPKIVTKIAMRMAVSRVSRITPTGGDERETKTIIAPSLHLPGPPREKLLRKLPVLPHETHRIPFGISRGKDFSIN</sequence>
<name>A0A6H5G8V2_9HEMI</name>
<keyword evidence="2" id="KW-1185">Reference proteome</keyword>
<dbReference type="Proteomes" id="UP000479000">
    <property type="component" value="Unassembled WGS sequence"/>
</dbReference>